<dbReference type="EMBL" id="MZ334521">
    <property type="protein sequence ID" value="UBF22652.1"/>
    <property type="molecule type" value="Genomic_DNA"/>
</dbReference>
<proteinExistence type="predicted"/>
<evidence type="ECO:0000313" key="3">
    <source>
        <dbReference type="Proteomes" id="UP000827232"/>
    </source>
</evidence>
<evidence type="ECO:0000313" key="2">
    <source>
        <dbReference type="EMBL" id="UBF22652.1"/>
    </source>
</evidence>
<reference evidence="2" key="1">
    <citation type="submission" date="2021-05" db="EMBL/GenBank/DDBJ databases">
        <title>Diversity, taxonomy and evolution of archaeal viruses of the class Caudoviricetes.</title>
        <authorList>
            <person name="Liu Y."/>
            <person name="Demina T.A."/>
            <person name="Roux S."/>
            <person name="Aiewsakun P."/>
            <person name="Kazlauskas D."/>
            <person name="Simmonds P."/>
            <person name="Prangishvili D."/>
            <person name="Oksanen H.M."/>
            <person name="Krupovic M."/>
        </authorList>
    </citation>
    <scope>NUCLEOTIDE SEQUENCE</scope>
    <source>
        <strain evidence="2">HRTV-25/14</strain>
    </source>
</reference>
<keyword evidence="1" id="KW-0812">Transmembrane</keyword>
<dbReference type="Proteomes" id="UP000827232">
    <property type="component" value="Segment"/>
</dbReference>
<keyword evidence="1" id="KW-0472">Membrane</keyword>
<protein>
    <submittedName>
        <fullName evidence="2">Uncharacterized protein</fullName>
    </submittedName>
</protein>
<name>A0AAE8XXR2_9CAUD</name>
<organism evidence="2 3">
    <name type="scientific">Halorubrum tailed virus 25</name>
    <dbReference type="NCBI Taxonomy" id="2878006"/>
    <lineage>
        <taxon>Viruses</taxon>
        <taxon>Duplodnaviria</taxon>
        <taxon>Heunggongvirae</taxon>
        <taxon>Uroviricota</taxon>
        <taxon>Caudoviricetes</taxon>
        <taxon>Thumleimavirales</taxon>
        <taxon>Hafunaviridae</taxon>
        <taxon>Laminvirus</taxon>
        <taxon>Laminvirus thailandense</taxon>
        <taxon>Laminvirus HRTV25</taxon>
    </lineage>
</organism>
<sequence>MRISGWRRLRSRVRYSRLGLPRLGIAVLFSRLGSCWFRITLIKILREGIPNPTNPNPL</sequence>
<keyword evidence="3" id="KW-1185">Reference proteome</keyword>
<evidence type="ECO:0000256" key="1">
    <source>
        <dbReference type="SAM" id="Phobius"/>
    </source>
</evidence>
<gene>
    <name evidence="2" type="ORF">HRTV-25_gp71</name>
</gene>
<keyword evidence="1" id="KW-1133">Transmembrane helix</keyword>
<feature type="transmembrane region" description="Helical" evidence="1">
    <location>
        <begin position="20"/>
        <end position="39"/>
    </location>
</feature>
<accession>A0AAE8XXR2</accession>